<gene>
    <name evidence="1" type="ORF">LCGC14_1465820</name>
</gene>
<evidence type="ECO:0008006" key="2">
    <source>
        <dbReference type="Google" id="ProtNLM"/>
    </source>
</evidence>
<organism evidence="1">
    <name type="scientific">marine sediment metagenome</name>
    <dbReference type="NCBI Taxonomy" id="412755"/>
    <lineage>
        <taxon>unclassified sequences</taxon>
        <taxon>metagenomes</taxon>
        <taxon>ecological metagenomes</taxon>
    </lineage>
</organism>
<dbReference type="InterPro" id="IPR029063">
    <property type="entry name" value="SAM-dependent_MTases_sf"/>
</dbReference>
<dbReference type="AlphaFoldDB" id="A0A0F9JDT7"/>
<proteinExistence type="predicted"/>
<dbReference type="SUPFAM" id="SSF53335">
    <property type="entry name" value="S-adenosyl-L-methionine-dependent methyltransferases"/>
    <property type="match status" value="1"/>
</dbReference>
<protein>
    <recommendedName>
        <fullName evidence="2">Methyltransferase domain-containing protein</fullName>
    </recommendedName>
</protein>
<accession>A0A0F9JDT7</accession>
<dbReference type="Gene3D" id="3.40.50.150">
    <property type="entry name" value="Vaccinia Virus protein VP39"/>
    <property type="match status" value="1"/>
</dbReference>
<comment type="caution">
    <text evidence="1">The sequence shown here is derived from an EMBL/GenBank/DDBJ whole genome shotgun (WGS) entry which is preliminary data.</text>
</comment>
<name>A0A0F9JDT7_9ZZZZ</name>
<dbReference type="CDD" id="cd02440">
    <property type="entry name" value="AdoMet_MTases"/>
    <property type="match status" value="1"/>
</dbReference>
<sequence length="206" mass="23594">MGKYLRKPEPYLKKTEPRGSILFALLRPYLRKGDKILDSGCGYSPMAENLLAHWYRITGFDIDAEVIAHLKKTQALGDWHCVTYDEADFTGYTILLLLGAGAAWNGADFHDYLKRTREKNRIRLVFMEMAHSTKTHPRDEGYINALATFKENGYDEVYSGTYESGLEGQASTRTYNILARSQTAYTPEEEERIKDRLRQLGYMGDS</sequence>
<reference evidence="1" key="1">
    <citation type="journal article" date="2015" name="Nature">
        <title>Complex archaea that bridge the gap between prokaryotes and eukaryotes.</title>
        <authorList>
            <person name="Spang A."/>
            <person name="Saw J.H."/>
            <person name="Jorgensen S.L."/>
            <person name="Zaremba-Niedzwiedzka K."/>
            <person name="Martijn J."/>
            <person name="Lind A.E."/>
            <person name="van Eijk R."/>
            <person name="Schleper C."/>
            <person name="Guy L."/>
            <person name="Ettema T.J."/>
        </authorList>
    </citation>
    <scope>NUCLEOTIDE SEQUENCE</scope>
</reference>
<dbReference type="Pfam" id="PF13489">
    <property type="entry name" value="Methyltransf_23"/>
    <property type="match status" value="1"/>
</dbReference>
<dbReference type="EMBL" id="LAZR01010256">
    <property type="protein sequence ID" value="KKM67964.1"/>
    <property type="molecule type" value="Genomic_DNA"/>
</dbReference>
<evidence type="ECO:0000313" key="1">
    <source>
        <dbReference type="EMBL" id="KKM67964.1"/>
    </source>
</evidence>